<name>A0A836H5R3_9TRYP</name>
<dbReference type="RefSeq" id="XP_067062987.1">
    <property type="nucleotide sequence ID" value="XM_067207419.1"/>
</dbReference>
<feature type="compositionally biased region" description="Low complexity" evidence="1">
    <location>
        <begin position="207"/>
        <end position="217"/>
    </location>
</feature>
<dbReference type="EMBL" id="JAFHLR010000024">
    <property type="protein sequence ID" value="KAG5478080.1"/>
    <property type="molecule type" value="Genomic_DNA"/>
</dbReference>
<protein>
    <submittedName>
        <fullName evidence="4">Uncharacterized protein</fullName>
    </submittedName>
</protein>
<evidence type="ECO:0000256" key="1">
    <source>
        <dbReference type="SAM" id="MobiDB-lite"/>
    </source>
</evidence>
<dbReference type="Proteomes" id="UP000674143">
    <property type="component" value="Unassembled WGS sequence"/>
</dbReference>
<accession>A0A836H5R3</accession>
<keyword evidence="2" id="KW-0812">Transmembrane</keyword>
<reference evidence="5" key="1">
    <citation type="journal article" date="2021" name="Microbiol. Resour. Announc.">
        <title>LGAAP: Leishmaniinae Genome Assembly and Annotation Pipeline.</title>
        <authorList>
            <person name="Almutairi H."/>
            <person name="Urbaniak M.D."/>
            <person name="Bates M.D."/>
            <person name="Jariyapan N."/>
            <person name="Kwakye-Nuako G."/>
            <person name="Thomaz-Soccol V."/>
            <person name="Al-Salem W.S."/>
            <person name="Dillon R.J."/>
            <person name="Bates P.A."/>
            <person name="Gatherer D."/>
        </authorList>
    </citation>
    <scope>NUCLEOTIDE SEQUENCE [LARGE SCALE GENOMIC DNA]</scope>
</reference>
<keyword evidence="2" id="KW-1133">Transmembrane helix</keyword>
<feature type="signal peptide" evidence="3">
    <location>
        <begin position="1"/>
        <end position="39"/>
    </location>
</feature>
<reference evidence="5" key="2">
    <citation type="journal article" date="2021" name="Sci. Data">
        <title>Chromosome-scale genome sequencing, assembly and annotation of six genomes from subfamily Leishmaniinae.</title>
        <authorList>
            <person name="Almutairi H."/>
            <person name="Urbaniak M.D."/>
            <person name="Bates M.D."/>
            <person name="Jariyapan N."/>
            <person name="Kwakye-Nuako G."/>
            <person name="Thomaz Soccol V."/>
            <person name="Al-Salem W.S."/>
            <person name="Dillon R.J."/>
            <person name="Bates P.A."/>
            <person name="Gatherer D."/>
        </authorList>
    </citation>
    <scope>NUCLEOTIDE SEQUENCE [LARGE SCALE GENOMIC DNA]</scope>
</reference>
<dbReference type="GeneID" id="92361353"/>
<comment type="caution">
    <text evidence="4">The sequence shown here is derived from an EMBL/GenBank/DDBJ whole genome shotgun (WGS) entry which is preliminary data.</text>
</comment>
<evidence type="ECO:0000256" key="2">
    <source>
        <dbReference type="SAM" id="Phobius"/>
    </source>
</evidence>
<keyword evidence="5" id="KW-1185">Reference proteome</keyword>
<proteinExistence type="predicted"/>
<organism evidence="4 5">
    <name type="scientific">Leishmania orientalis</name>
    <dbReference type="NCBI Taxonomy" id="2249476"/>
    <lineage>
        <taxon>Eukaryota</taxon>
        <taxon>Discoba</taxon>
        <taxon>Euglenozoa</taxon>
        <taxon>Kinetoplastea</taxon>
        <taxon>Metakinetoplastina</taxon>
        <taxon>Trypanosomatida</taxon>
        <taxon>Trypanosomatidae</taxon>
        <taxon>Leishmaniinae</taxon>
        <taxon>Leishmania</taxon>
    </lineage>
</organism>
<evidence type="ECO:0000256" key="3">
    <source>
        <dbReference type="SAM" id="SignalP"/>
    </source>
</evidence>
<keyword evidence="2" id="KW-0472">Membrane</keyword>
<keyword evidence="3" id="KW-0732">Signal</keyword>
<evidence type="ECO:0000313" key="4">
    <source>
        <dbReference type="EMBL" id="KAG5478080.1"/>
    </source>
</evidence>
<dbReference type="KEGG" id="loi:92361353"/>
<feature type="transmembrane region" description="Helical" evidence="2">
    <location>
        <begin position="360"/>
        <end position="383"/>
    </location>
</feature>
<sequence>MQQGLGKQLQCRRAAVRTVSASMLALLCALLCECCLAGAAVEVGPLVLHTSLVDLLNAENALWTVSLGTLHGTDQPAVWTAMQEVHVETQPSESAASLLFTLPALASSADGVKNTEEGKHNKDGAATGKPSAVPSDHVFARAHHPKLFGNPALSFHGLSCEEYRTGGRGQRGSMQGRCFFLRGDGGDLFVQYKVDSADIEEPESGSEEAAAAKATISARRRRQGRSSATASSGSGASGTDPRTVHSASASGLWTERIAVLGGSPVETSKTTSAGAVEEHVRVGDVTIDEYMREMPDAHRSKQLVLTFAMVVPKASASAAGDNDDVLHVRLECITGAFYEDMLRRTNGAARASRTSVLHRWMWPVLFVGAIYAMVAATAWLVAWRKASQGNAASATAGTGKKQQ</sequence>
<gene>
    <name evidence="4" type="ORF">LSCM4_05479</name>
</gene>
<dbReference type="AlphaFoldDB" id="A0A836H5R3"/>
<feature type="region of interest" description="Disordered" evidence="1">
    <location>
        <begin position="198"/>
        <end position="248"/>
    </location>
</feature>
<feature type="compositionally biased region" description="Low complexity" evidence="1">
    <location>
        <begin position="225"/>
        <end position="238"/>
    </location>
</feature>
<feature type="compositionally biased region" description="Basic and acidic residues" evidence="1">
    <location>
        <begin position="113"/>
        <end position="123"/>
    </location>
</feature>
<feature type="chain" id="PRO_5032773506" evidence="3">
    <location>
        <begin position="40"/>
        <end position="403"/>
    </location>
</feature>
<feature type="region of interest" description="Disordered" evidence="1">
    <location>
        <begin position="112"/>
        <end position="133"/>
    </location>
</feature>
<evidence type="ECO:0000313" key="5">
    <source>
        <dbReference type="Proteomes" id="UP000674143"/>
    </source>
</evidence>